<dbReference type="OrthoDB" id="2019644at2759"/>
<dbReference type="Proteomes" id="UP000224567">
    <property type="component" value="Unassembled WGS sequence"/>
</dbReference>
<reference evidence="6" key="2">
    <citation type="journal article" date="2017" name="J. Anim. Genet.">
        <title>Multiple reference genome sequences of hot pepper reveal the massive evolution of plant disease resistance genes by retroduplication.</title>
        <authorList>
            <person name="Kim S."/>
            <person name="Park J."/>
            <person name="Yeom S.-I."/>
            <person name="Kim Y.-M."/>
            <person name="Seo E."/>
            <person name="Kim K.-T."/>
            <person name="Kim M.-S."/>
            <person name="Lee J.M."/>
            <person name="Cheong K."/>
            <person name="Shin H.-S."/>
            <person name="Kim S.-B."/>
            <person name="Han K."/>
            <person name="Lee J."/>
            <person name="Park M."/>
            <person name="Lee H.-A."/>
            <person name="Lee H.-Y."/>
            <person name="Lee Y."/>
            <person name="Oh S."/>
            <person name="Lee J.H."/>
            <person name="Choi E."/>
            <person name="Choi E."/>
            <person name="Lee S.E."/>
            <person name="Jeon J."/>
            <person name="Kim H."/>
            <person name="Choi G."/>
            <person name="Song H."/>
            <person name="Lee J."/>
            <person name="Lee S.-C."/>
            <person name="Kwon J.-K."/>
            <person name="Lee H.-Y."/>
            <person name="Koo N."/>
            <person name="Hong Y."/>
            <person name="Kim R.W."/>
            <person name="Kang W.-H."/>
            <person name="Huh J.H."/>
            <person name="Kang B.-C."/>
            <person name="Yang T.-J."/>
            <person name="Lee Y.-H."/>
            <person name="Bennetzen J.L."/>
            <person name="Choi D."/>
        </authorList>
    </citation>
    <scope>NUCLEOTIDE SEQUENCE [LARGE SCALE GENOMIC DNA]</scope>
    <source>
        <strain evidence="6">cv. PBC81</strain>
    </source>
</reference>
<protein>
    <submittedName>
        <fullName evidence="5">Nuclear pore complex protein</fullName>
    </submittedName>
</protein>
<accession>A0A2G2X481</accession>
<evidence type="ECO:0000313" key="6">
    <source>
        <dbReference type="Proteomes" id="UP000224567"/>
    </source>
</evidence>
<comment type="similarity">
    <text evidence="2">Belongs to the NUP186/NUP192/NUP205 family.</text>
</comment>
<comment type="subcellular location">
    <subcellularLocation>
        <location evidence="1">Nucleus</location>
    </subcellularLocation>
</comment>
<name>A0A2G2X481_CAPBA</name>
<reference evidence="5 6" key="1">
    <citation type="journal article" date="2017" name="Genome Biol.">
        <title>New reference genome sequences of hot pepper reveal the massive evolution of plant disease-resistance genes by retroduplication.</title>
        <authorList>
            <person name="Kim S."/>
            <person name="Park J."/>
            <person name="Yeom S.I."/>
            <person name="Kim Y.M."/>
            <person name="Seo E."/>
            <person name="Kim K.T."/>
            <person name="Kim M.S."/>
            <person name="Lee J.M."/>
            <person name="Cheong K."/>
            <person name="Shin H.S."/>
            <person name="Kim S.B."/>
            <person name="Han K."/>
            <person name="Lee J."/>
            <person name="Park M."/>
            <person name="Lee H.A."/>
            <person name="Lee H.Y."/>
            <person name="Lee Y."/>
            <person name="Oh S."/>
            <person name="Lee J.H."/>
            <person name="Choi E."/>
            <person name="Choi E."/>
            <person name="Lee S.E."/>
            <person name="Jeon J."/>
            <person name="Kim H."/>
            <person name="Choi G."/>
            <person name="Song H."/>
            <person name="Lee J."/>
            <person name="Lee S.C."/>
            <person name="Kwon J.K."/>
            <person name="Lee H.Y."/>
            <person name="Koo N."/>
            <person name="Hong Y."/>
            <person name="Kim R.W."/>
            <person name="Kang W.H."/>
            <person name="Huh J.H."/>
            <person name="Kang B.C."/>
            <person name="Yang T.J."/>
            <person name="Lee Y.H."/>
            <person name="Bennetzen J.L."/>
            <person name="Choi D."/>
        </authorList>
    </citation>
    <scope>NUCLEOTIDE SEQUENCE [LARGE SCALE GENOMIC DNA]</scope>
    <source>
        <strain evidence="6">cv. PBC81</strain>
    </source>
</reference>
<dbReference type="PANTHER" id="PTHR31344">
    <property type="entry name" value="NUCLEAR PORE COMPLEX PROTEIN NUP205"/>
    <property type="match status" value="1"/>
</dbReference>
<evidence type="ECO:0000256" key="2">
    <source>
        <dbReference type="ARBA" id="ARBA00005892"/>
    </source>
</evidence>
<dbReference type="AlphaFoldDB" id="A0A2G2X481"/>
<keyword evidence="3" id="KW-0813">Transport</keyword>
<gene>
    <name evidence="5" type="ORF">CQW23_06725</name>
</gene>
<dbReference type="InterPro" id="IPR021827">
    <property type="entry name" value="Nup186/Nup192/Nup205"/>
</dbReference>
<evidence type="ECO:0000256" key="4">
    <source>
        <dbReference type="ARBA" id="ARBA00023242"/>
    </source>
</evidence>
<organism evidence="5 6">
    <name type="scientific">Capsicum baccatum</name>
    <name type="common">Peruvian pepper</name>
    <dbReference type="NCBI Taxonomy" id="33114"/>
    <lineage>
        <taxon>Eukaryota</taxon>
        <taxon>Viridiplantae</taxon>
        <taxon>Streptophyta</taxon>
        <taxon>Embryophyta</taxon>
        <taxon>Tracheophyta</taxon>
        <taxon>Spermatophyta</taxon>
        <taxon>Magnoliopsida</taxon>
        <taxon>eudicotyledons</taxon>
        <taxon>Gunneridae</taxon>
        <taxon>Pentapetalae</taxon>
        <taxon>asterids</taxon>
        <taxon>lamiids</taxon>
        <taxon>Solanales</taxon>
        <taxon>Solanaceae</taxon>
        <taxon>Solanoideae</taxon>
        <taxon>Capsiceae</taxon>
        <taxon>Capsicum</taxon>
    </lineage>
</organism>
<dbReference type="STRING" id="33114.A0A2G2X481"/>
<dbReference type="EMBL" id="MLFT02000003">
    <property type="protein sequence ID" value="PHT52263.1"/>
    <property type="molecule type" value="Genomic_DNA"/>
</dbReference>
<dbReference type="GO" id="GO:0005643">
    <property type="term" value="C:nuclear pore"/>
    <property type="evidence" value="ECO:0007669"/>
    <property type="project" value="InterPro"/>
</dbReference>
<evidence type="ECO:0000313" key="5">
    <source>
        <dbReference type="EMBL" id="PHT52263.1"/>
    </source>
</evidence>
<sequence length="414" mass="46213">MLFANDVVLIDETRGGVNDKLEVWRQTLESKGFWLSRTKTEYLECKFSDVTHEDEVVVKLDSQALKLSDDLHLNEVDSVRLLVSANQEWGLLGREPLEIFRLAAGLWYTERRDLITALYTLLRAVVLDQGLEPDLVADIQRFLDDLINAGVRRRLISLLKELNLEEPSGLGGPNCERYILDSRGALVERRAVVSRERLILAHCLVLSVLVVRASPKDVKDVFSALMDSAVGLSGSTDTLSHQITYSLLFSLVVALISDALSAVPDKTSVLSRDVSFRHEFQESVMVAGNDPVVEGYVDCLRSAWVVHLMLIHDGLDAKDTSASASSNNDIRNIYSCLEVIFSNNVFLSWLNKILLTPAYQNDDEDMIYMYNAYLHKMITCLLSHPLAKDKPHPAGLCCSDSSNISMGACPILQK</sequence>
<proteinExistence type="inferred from homology"/>
<evidence type="ECO:0000256" key="1">
    <source>
        <dbReference type="ARBA" id="ARBA00004123"/>
    </source>
</evidence>
<comment type="caution">
    <text evidence="5">The sequence shown here is derived from an EMBL/GenBank/DDBJ whole genome shotgun (WGS) entry which is preliminary data.</text>
</comment>
<keyword evidence="6" id="KW-1185">Reference proteome</keyword>
<keyword evidence="4" id="KW-0539">Nucleus</keyword>
<evidence type="ECO:0000256" key="3">
    <source>
        <dbReference type="ARBA" id="ARBA00022448"/>
    </source>
</evidence>
<dbReference type="PANTHER" id="PTHR31344:SF0">
    <property type="entry name" value="NUCLEAR PORE COMPLEX PROTEIN NUP205"/>
    <property type="match status" value="1"/>
</dbReference>